<feature type="transmembrane region" description="Helical" evidence="9">
    <location>
        <begin position="123"/>
        <end position="142"/>
    </location>
</feature>
<evidence type="ECO:0000256" key="4">
    <source>
        <dbReference type="ARBA" id="ARBA00022597"/>
    </source>
</evidence>
<feature type="transmembrane region" description="Helical" evidence="9">
    <location>
        <begin position="64"/>
        <end position="86"/>
    </location>
</feature>
<feature type="transmembrane region" description="Helical" evidence="9">
    <location>
        <begin position="39"/>
        <end position="58"/>
    </location>
</feature>
<dbReference type="WBParaSite" id="MBELARI_LOCUS4912">
    <property type="protein sequence ID" value="MBELARI_LOCUS4912"/>
    <property type="gene ID" value="MBELARI_LOCUS4912"/>
</dbReference>
<evidence type="ECO:0000256" key="3">
    <source>
        <dbReference type="ARBA" id="ARBA00022448"/>
    </source>
</evidence>
<keyword evidence="6" id="KW-0677">Repeat</keyword>
<dbReference type="Proteomes" id="UP000887575">
    <property type="component" value="Unassembled WGS sequence"/>
</dbReference>
<organism evidence="10 11">
    <name type="scientific">Mesorhabditis belari</name>
    <dbReference type="NCBI Taxonomy" id="2138241"/>
    <lineage>
        <taxon>Eukaryota</taxon>
        <taxon>Metazoa</taxon>
        <taxon>Ecdysozoa</taxon>
        <taxon>Nematoda</taxon>
        <taxon>Chromadorea</taxon>
        <taxon>Rhabditida</taxon>
        <taxon>Rhabditina</taxon>
        <taxon>Rhabditomorpha</taxon>
        <taxon>Rhabditoidea</taxon>
        <taxon>Rhabditidae</taxon>
        <taxon>Mesorhabditinae</taxon>
        <taxon>Mesorhabditis</taxon>
    </lineage>
</organism>
<accession>A0AAF3FD46</accession>
<dbReference type="Pfam" id="PF03083">
    <property type="entry name" value="MtN3_slv"/>
    <property type="match status" value="2"/>
</dbReference>
<keyword evidence="10" id="KW-1185">Reference proteome</keyword>
<name>A0AAF3FD46_9BILA</name>
<dbReference type="Gene3D" id="1.20.1280.290">
    <property type="match status" value="2"/>
</dbReference>
<protein>
    <recommendedName>
        <fullName evidence="9">Sugar transporter SWEET</fullName>
    </recommendedName>
</protein>
<dbReference type="GO" id="GO:0012505">
    <property type="term" value="C:endomembrane system"/>
    <property type="evidence" value="ECO:0007669"/>
    <property type="project" value="UniProtKB-SubCell"/>
</dbReference>
<feature type="transmembrane region" description="Helical" evidence="9">
    <location>
        <begin position="181"/>
        <end position="202"/>
    </location>
</feature>
<comment type="similarity">
    <text evidence="2 9">Belongs to the SWEET sugar transporter family.</text>
</comment>
<evidence type="ECO:0000256" key="1">
    <source>
        <dbReference type="ARBA" id="ARBA00004127"/>
    </source>
</evidence>
<reference evidence="11" key="1">
    <citation type="submission" date="2024-02" db="UniProtKB">
        <authorList>
            <consortium name="WormBaseParasite"/>
        </authorList>
    </citation>
    <scope>IDENTIFICATION</scope>
</reference>
<dbReference type="InterPro" id="IPR047664">
    <property type="entry name" value="SWEET"/>
</dbReference>
<keyword evidence="3 9" id="KW-0813">Transport</keyword>
<dbReference type="PANTHER" id="PTHR10791">
    <property type="entry name" value="RAG1-ACTIVATING PROTEIN 1"/>
    <property type="match status" value="1"/>
</dbReference>
<evidence type="ECO:0000313" key="11">
    <source>
        <dbReference type="WBParaSite" id="MBELARI_LOCUS4912"/>
    </source>
</evidence>
<evidence type="ECO:0000256" key="7">
    <source>
        <dbReference type="ARBA" id="ARBA00022989"/>
    </source>
</evidence>
<dbReference type="GO" id="GO:0051119">
    <property type="term" value="F:sugar transmembrane transporter activity"/>
    <property type="evidence" value="ECO:0007669"/>
    <property type="project" value="InterPro"/>
</dbReference>
<keyword evidence="8 9" id="KW-0472">Membrane</keyword>
<comment type="function">
    <text evidence="9">Mediates sugar transport across membranes.</text>
</comment>
<sequence length="222" mass="25363">MDLFSIYAIWLIAFSIVFTFLPIFAVLEWKKRGTADGFSSVNLVLPCLMMICWLRHGLMTGDKMNIYLNLFNLFFFSGYIFAFGYFQPKRQYLIAQIIGLITLVYGIFNYVDKHDADEAPEVMGAFAAGTQIFGLLGGLYEIKRAISFKHTEYMPAILQFAIWLLTLQWLIFGIWAGNQFIAIANVAGIIVNTIPIILYFIYPPLTWRVPIIGTGPQQKKKE</sequence>
<dbReference type="GO" id="GO:0005886">
    <property type="term" value="C:plasma membrane"/>
    <property type="evidence" value="ECO:0007669"/>
    <property type="project" value="UniProtKB-SubCell"/>
</dbReference>
<keyword evidence="7 9" id="KW-1133">Transmembrane helix</keyword>
<dbReference type="InterPro" id="IPR004316">
    <property type="entry name" value="SWEET_rpt"/>
</dbReference>
<dbReference type="PANTHER" id="PTHR10791:SF245">
    <property type="entry name" value="SUGAR TRANSPORTER SWEET"/>
    <property type="match status" value="1"/>
</dbReference>
<comment type="subcellular location">
    <subcellularLocation>
        <location evidence="9">Cell membrane</location>
        <topology evidence="9">Multi-pass membrane protein</topology>
    </subcellularLocation>
    <subcellularLocation>
        <location evidence="1">Endomembrane system</location>
        <topology evidence="1">Multi-pass membrane protein</topology>
    </subcellularLocation>
</comment>
<evidence type="ECO:0000256" key="8">
    <source>
        <dbReference type="ARBA" id="ARBA00023136"/>
    </source>
</evidence>
<evidence type="ECO:0000256" key="5">
    <source>
        <dbReference type="ARBA" id="ARBA00022692"/>
    </source>
</evidence>
<keyword evidence="5 9" id="KW-0812">Transmembrane</keyword>
<keyword evidence="4 9" id="KW-0762">Sugar transport</keyword>
<dbReference type="AlphaFoldDB" id="A0AAF3FD46"/>
<evidence type="ECO:0000256" key="2">
    <source>
        <dbReference type="ARBA" id="ARBA00007809"/>
    </source>
</evidence>
<feature type="transmembrane region" description="Helical" evidence="9">
    <location>
        <begin position="154"/>
        <end position="175"/>
    </location>
</feature>
<feature type="transmembrane region" description="Helical" evidence="9">
    <location>
        <begin position="6"/>
        <end position="27"/>
    </location>
</feature>
<evidence type="ECO:0000256" key="9">
    <source>
        <dbReference type="RuleBase" id="RU910715"/>
    </source>
</evidence>
<evidence type="ECO:0000256" key="6">
    <source>
        <dbReference type="ARBA" id="ARBA00022737"/>
    </source>
</evidence>
<proteinExistence type="inferred from homology"/>
<evidence type="ECO:0000313" key="10">
    <source>
        <dbReference type="Proteomes" id="UP000887575"/>
    </source>
</evidence>
<feature type="transmembrane region" description="Helical" evidence="9">
    <location>
        <begin position="93"/>
        <end position="111"/>
    </location>
</feature>